<dbReference type="EMBL" id="GBXM01017127">
    <property type="protein sequence ID" value="JAH91450.1"/>
    <property type="molecule type" value="Transcribed_RNA"/>
</dbReference>
<protein>
    <submittedName>
        <fullName evidence="1">Uncharacterized protein</fullName>
    </submittedName>
</protein>
<accession>A0A0E9WPE8</accession>
<organism evidence="1">
    <name type="scientific">Anguilla anguilla</name>
    <name type="common">European freshwater eel</name>
    <name type="synonym">Muraena anguilla</name>
    <dbReference type="NCBI Taxonomy" id="7936"/>
    <lineage>
        <taxon>Eukaryota</taxon>
        <taxon>Metazoa</taxon>
        <taxon>Chordata</taxon>
        <taxon>Craniata</taxon>
        <taxon>Vertebrata</taxon>
        <taxon>Euteleostomi</taxon>
        <taxon>Actinopterygii</taxon>
        <taxon>Neopterygii</taxon>
        <taxon>Teleostei</taxon>
        <taxon>Anguilliformes</taxon>
        <taxon>Anguillidae</taxon>
        <taxon>Anguilla</taxon>
    </lineage>
</organism>
<reference evidence="1" key="1">
    <citation type="submission" date="2014-11" db="EMBL/GenBank/DDBJ databases">
        <authorList>
            <person name="Amaro Gonzalez C."/>
        </authorList>
    </citation>
    <scope>NUCLEOTIDE SEQUENCE</scope>
</reference>
<evidence type="ECO:0000313" key="1">
    <source>
        <dbReference type="EMBL" id="JAH91450.1"/>
    </source>
</evidence>
<reference evidence="1" key="2">
    <citation type="journal article" date="2015" name="Fish Shellfish Immunol.">
        <title>Early steps in the European eel (Anguilla anguilla)-Vibrio vulnificus interaction in the gills: Role of the RtxA13 toxin.</title>
        <authorList>
            <person name="Callol A."/>
            <person name="Pajuelo D."/>
            <person name="Ebbesson L."/>
            <person name="Teles M."/>
            <person name="MacKenzie S."/>
            <person name="Amaro C."/>
        </authorList>
    </citation>
    <scope>NUCLEOTIDE SEQUENCE</scope>
</reference>
<name>A0A0E9WPE8_ANGAN</name>
<proteinExistence type="predicted"/>
<sequence>MLALINFPRAVKYD</sequence>